<name>A0A0S2DAF2_LYSEN</name>
<dbReference type="EMBL" id="CP013140">
    <property type="protein sequence ID" value="ALN55497.1"/>
    <property type="molecule type" value="Genomic_DNA"/>
</dbReference>
<organism evidence="1 2">
    <name type="scientific">Lysobacter enzymogenes</name>
    <dbReference type="NCBI Taxonomy" id="69"/>
    <lineage>
        <taxon>Bacteria</taxon>
        <taxon>Pseudomonadati</taxon>
        <taxon>Pseudomonadota</taxon>
        <taxon>Gammaproteobacteria</taxon>
        <taxon>Lysobacterales</taxon>
        <taxon>Lysobacteraceae</taxon>
        <taxon>Lysobacter</taxon>
    </lineage>
</organism>
<protein>
    <submittedName>
        <fullName evidence="1">Uncharacterized protein</fullName>
    </submittedName>
</protein>
<dbReference type="KEGG" id="lez:GLE_0138"/>
<accession>A0A0S2DAF2</accession>
<evidence type="ECO:0000313" key="2">
    <source>
        <dbReference type="Proteomes" id="UP000061569"/>
    </source>
</evidence>
<reference evidence="1 2" key="1">
    <citation type="submission" date="2015-11" db="EMBL/GenBank/DDBJ databases">
        <title>Genome sequences of Lysobacter enzymogenes strain C3 and Lysobacter antibioticus ATCC 29479.</title>
        <authorList>
            <person name="Kobayashi D.Y."/>
        </authorList>
    </citation>
    <scope>NUCLEOTIDE SEQUENCE [LARGE SCALE GENOMIC DNA]</scope>
    <source>
        <strain evidence="1 2">C3</strain>
    </source>
</reference>
<dbReference type="Proteomes" id="UP000061569">
    <property type="component" value="Chromosome"/>
</dbReference>
<dbReference type="AlphaFoldDB" id="A0A0S2DAF2"/>
<gene>
    <name evidence="1" type="ORF">GLE_0138</name>
</gene>
<sequence length="62" mass="7104">MRRGAIRYRGDLHPESLRQPRVFFAVVRMVDLMTGGIADEVDGVANFMRIVRWAGFVQLIRG</sequence>
<proteinExistence type="predicted"/>
<evidence type="ECO:0000313" key="1">
    <source>
        <dbReference type="EMBL" id="ALN55497.1"/>
    </source>
</evidence>